<dbReference type="EMBL" id="CAIY01000027">
    <property type="protein sequence ID" value="CCH66577.1"/>
    <property type="molecule type" value="Genomic_DNA"/>
</dbReference>
<keyword evidence="3" id="KW-1003">Cell membrane</keyword>
<dbReference type="GO" id="GO:0005886">
    <property type="term" value="C:plasma membrane"/>
    <property type="evidence" value="ECO:0007669"/>
    <property type="project" value="UniProtKB-SubCell"/>
</dbReference>
<accession>M1WXY3</accession>
<evidence type="ECO:0000256" key="7">
    <source>
        <dbReference type="SAM" id="Phobius"/>
    </source>
</evidence>
<evidence type="ECO:0000256" key="3">
    <source>
        <dbReference type="ARBA" id="ARBA00022475"/>
    </source>
</evidence>
<feature type="transmembrane region" description="Helical" evidence="7">
    <location>
        <begin position="21"/>
        <end position="43"/>
    </location>
</feature>
<evidence type="ECO:0000256" key="2">
    <source>
        <dbReference type="ARBA" id="ARBA00022448"/>
    </source>
</evidence>
<dbReference type="InterPro" id="IPR003838">
    <property type="entry name" value="ABC3_permease_C"/>
</dbReference>
<feature type="transmembrane region" description="Helical" evidence="7">
    <location>
        <begin position="58"/>
        <end position="75"/>
    </location>
</feature>
<dbReference type="InterPro" id="IPR005891">
    <property type="entry name" value="DevC"/>
</dbReference>
<dbReference type="PANTHER" id="PTHR43738:SF1">
    <property type="entry name" value="HEMIN TRANSPORT SYSTEM PERMEASE PROTEIN HRTB-RELATED"/>
    <property type="match status" value="1"/>
</dbReference>
<dbReference type="STRING" id="1165094.RINTHH_4220"/>
<feature type="transmembrane region" description="Helical" evidence="7">
    <location>
        <begin position="357"/>
        <end position="377"/>
    </location>
</feature>
<keyword evidence="10" id="KW-1185">Reference proteome</keyword>
<evidence type="ECO:0000313" key="10">
    <source>
        <dbReference type="Proteomes" id="UP000053051"/>
    </source>
</evidence>
<dbReference type="NCBIfam" id="TIGR01185">
    <property type="entry name" value="devC"/>
    <property type="match status" value="1"/>
</dbReference>
<name>M1WXY3_9NOST</name>
<organism evidence="9 10">
    <name type="scientific">Richelia intracellularis HH01</name>
    <dbReference type="NCBI Taxonomy" id="1165094"/>
    <lineage>
        <taxon>Bacteria</taxon>
        <taxon>Bacillati</taxon>
        <taxon>Cyanobacteriota</taxon>
        <taxon>Cyanophyceae</taxon>
        <taxon>Nostocales</taxon>
        <taxon>Nostocaceae</taxon>
        <taxon>Richelia</taxon>
    </lineage>
</organism>
<protein>
    <submittedName>
        <fullName evidence="9">DevC protein</fullName>
    </submittedName>
</protein>
<sequence length="388" mass="43247">MLRKWLRKIPLIWQQLMKEKVRLLVALAGIAFADILVFANVGFESALFESSTSPHRNLHADLFIVNAHFETLYYVQSFPRQRLYQARGFAGVESVTPLHVSLGTWTNPETKRSQRILTFGVNPANRTFLFPEVSRNLHKLQSINHILFDRTSLPEFGPITSSFQKQGVVEAELNNTTVRVSGLFALGVSFAAYGNVITSDSTFLSLFPYRNLDKIEVGLVQLKPNTNVELIAHSLRDSLPADVMILTKKAFIEMEERYWSQTTPIGFIFSLGVLVSLIVGIVIVYQILYSDISAHLTEYVTLKAIGYSNSLLLGILSQEALFLAVLGYIPGFILTIGLYQITAVATMLPIYMTVERALIVLVLTSLMCFISGVIAMGKLHSANPADLL</sequence>
<evidence type="ECO:0000256" key="1">
    <source>
        <dbReference type="ARBA" id="ARBA00004651"/>
    </source>
</evidence>
<keyword evidence="6 7" id="KW-0472">Membrane</keyword>
<evidence type="ECO:0000256" key="6">
    <source>
        <dbReference type="ARBA" id="ARBA00023136"/>
    </source>
</evidence>
<evidence type="ECO:0000259" key="8">
    <source>
        <dbReference type="Pfam" id="PF02687"/>
    </source>
</evidence>
<feature type="transmembrane region" description="Helical" evidence="7">
    <location>
        <begin position="265"/>
        <end position="288"/>
    </location>
</feature>
<dbReference type="PANTHER" id="PTHR43738">
    <property type="entry name" value="ABC TRANSPORTER, MEMBRANE PROTEIN"/>
    <property type="match status" value="1"/>
</dbReference>
<dbReference type="RefSeq" id="WP_008232235.1">
    <property type="nucleotide sequence ID" value="NZ_CAIY01000027.1"/>
</dbReference>
<feature type="transmembrane region" description="Helical" evidence="7">
    <location>
        <begin position="320"/>
        <end position="345"/>
    </location>
</feature>
<dbReference type="InterPro" id="IPR051125">
    <property type="entry name" value="ABC-4/HrtB_transporter"/>
</dbReference>
<proteinExistence type="predicted"/>
<evidence type="ECO:0000256" key="5">
    <source>
        <dbReference type="ARBA" id="ARBA00022989"/>
    </source>
</evidence>
<gene>
    <name evidence="9" type="ORF">RINTHH_4220</name>
</gene>
<keyword evidence="4 7" id="KW-0812">Transmembrane</keyword>
<dbReference type="Pfam" id="PF02687">
    <property type="entry name" value="FtsX"/>
    <property type="match status" value="1"/>
</dbReference>
<reference evidence="10" key="2">
    <citation type="submission" date="2016-01" db="EMBL/GenBank/DDBJ databases">
        <title>Diatom-associated endosymboitic cyanobacterium lacks core nitrogen metabolism enzymes.</title>
        <authorList>
            <person name="Hilton J.A."/>
            <person name="Foster R.A."/>
            <person name="Tripp H.J."/>
            <person name="Carter B.J."/>
            <person name="Zehr J.P."/>
            <person name="Villareal T.A."/>
        </authorList>
    </citation>
    <scope>NUCLEOTIDE SEQUENCE [LARGE SCALE GENOMIC DNA]</scope>
    <source>
        <strain evidence="10">HH01</strain>
    </source>
</reference>
<evidence type="ECO:0000256" key="4">
    <source>
        <dbReference type="ARBA" id="ARBA00022692"/>
    </source>
</evidence>
<dbReference type="OrthoDB" id="417886at2"/>
<dbReference type="Proteomes" id="UP000053051">
    <property type="component" value="Unassembled WGS sequence"/>
</dbReference>
<dbReference type="AlphaFoldDB" id="M1WXY3"/>
<feature type="domain" description="ABC3 transporter permease C-terminal" evidence="8">
    <location>
        <begin position="273"/>
        <end position="383"/>
    </location>
</feature>
<comment type="caution">
    <text evidence="9">The sequence shown here is derived from an EMBL/GenBank/DDBJ whole genome shotgun (WGS) entry which is preliminary data.</text>
</comment>
<keyword evidence="2" id="KW-0813">Transport</keyword>
<dbReference type="PIRSF" id="PIRSF031773">
    <property type="entry name" value="DevC"/>
    <property type="match status" value="1"/>
</dbReference>
<keyword evidence="5 7" id="KW-1133">Transmembrane helix</keyword>
<reference evidence="9 10" key="1">
    <citation type="submission" date="2012-05" db="EMBL/GenBank/DDBJ databases">
        <authorList>
            <person name="Hilton J."/>
        </authorList>
    </citation>
    <scope>NUCLEOTIDE SEQUENCE [LARGE SCALE GENOMIC DNA]</scope>
    <source>
        <strain evidence="9 10">HH01</strain>
    </source>
</reference>
<comment type="subcellular location">
    <subcellularLocation>
        <location evidence="1">Cell membrane</location>
        <topology evidence="1">Multi-pass membrane protein</topology>
    </subcellularLocation>
</comment>
<evidence type="ECO:0000313" key="9">
    <source>
        <dbReference type="EMBL" id="CCH66577.1"/>
    </source>
</evidence>